<evidence type="ECO:0000313" key="12">
    <source>
        <dbReference type="Proteomes" id="UP001295444"/>
    </source>
</evidence>
<sequence>MPESTGPLSLAENTLLTLSDHEQGPAREPGSRIYVFVLPIVKMNTKILSNKLGIKTGPTKPDPEMEKLKKENAALKKTLDEMSKSKGKMSDVEKKKLLEKILELETLKVKNAQEITKQYQEIENLKHALKSKLNDQVSTAETDAKTMANLAQGLRNPAPAITTSQQNPQKMTNEGADANMDILQVQLKDALEKNQQWLSYDQQRETYVQGLMARIYELEQQVAAVNQTLQQQVKESSSDAKQDDKQKYYDKLLLTAKKDLEEEQKLVAQLNAELATTRTKYEEKKKEVGELSVSVQLVREDEKQLREDERRRVKDKIQRLKIELELCRNKVVEEKNRSSELLNQVQAMQQSLLKNEEDEKRVISLEQQIQRCTSDFENEKIDRQKVQHQLHKVLKELRKAREQITRLEPTKILELETLKVKNAQEITKQYQEIENLKHALKSKLNDQVSTAETDAKTMANLAQGLRNPAPAITTSQQNPQKMTNEGADANMDILQVQLKDALEKNQQWLSYDQQRETYVQGLMARIYELEQQVAAVNQTLQQQVKESSSDAKQDDKQKYYDKLLLTAKKDLEEEQKLVAQLNAELATTRTKYEEKKKEVGELSVSVQLVREDEKQLREDERRRVKDKIQRLKIELELCRNKVVEEKNRSSELLNQVQAMQQSLLKNEEDEKRVISLEQQIQRCTSDFENEKIDRQKVQHQLHKVLKELRKAREQITRLEPTKHLHEVCYIDSSKNFHTEFDEKLSMREQYPSPKHRSPLDESFLECPKCKAIYPTSEHRELLAHIDYCTS</sequence>
<evidence type="ECO:0000256" key="8">
    <source>
        <dbReference type="ARBA" id="ARBA00069787"/>
    </source>
</evidence>
<evidence type="ECO:0000259" key="10">
    <source>
        <dbReference type="Pfam" id="PF12180"/>
    </source>
</evidence>
<comment type="subcellular location">
    <subcellularLocation>
        <location evidence="3">Cleavage furrow</location>
    </subcellularLocation>
    <subcellularLocation>
        <location evidence="1">Cytoplasm</location>
        <location evidence="1">Cytoskeleton</location>
        <location evidence="1">Microtubule organizing center</location>
        <location evidence="1">Centrosome</location>
        <location evidence="1">Centriole</location>
    </subcellularLocation>
    <subcellularLocation>
        <location evidence="2">Midbody</location>
        <location evidence="2">Midbody ring</location>
    </subcellularLocation>
</comment>
<feature type="domain" description="TSG101 and ALIX binding" evidence="10">
    <location>
        <begin position="496"/>
        <end position="528"/>
    </location>
</feature>
<feature type="coiled-coil region" evidence="9">
    <location>
        <begin position="173"/>
        <end position="443"/>
    </location>
</feature>
<dbReference type="GO" id="GO:0000281">
    <property type="term" value="P:mitotic cytokinesis"/>
    <property type="evidence" value="ECO:0007669"/>
    <property type="project" value="InterPro"/>
</dbReference>
<evidence type="ECO:0000256" key="2">
    <source>
        <dbReference type="ARBA" id="ARBA00004476"/>
    </source>
</evidence>
<dbReference type="InterPro" id="IPR022008">
    <property type="entry name" value="EABR"/>
</dbReference>
<evidence type="ECO:0000313" key="11">
    <source>
        <dbReference type="EMBL" id="CAH2322355.1"/>
    </source>
</evidence>
<protein>
    <recommendedName>
        <fullName evidence="8">Centrosomal protein of 55 kDa</fullName>
    </recommendedName>
</protein>
<dbReference type="GO" id="GO:0045184">
    <property type="term" value="P:establishment of protein localization"/>
    <property type="evidence" value="ECO:0007669"/>
    <property type="project" value="TreeGrafter"/>
</dbReference>
<dbReference type="Proteomes" id="UP001295444">
    <property type="component" value="Chromosome 11"/>
</dbReference>
<keyword evidence="5 9" id="KW-0175">Coiled coil</keyword>
<gene>
    <name evidence="11" type="ORF">PECUL_23A038596</name>
</gene>
<dbReference type="AlphaFoldDB" id="A0AAD1TBD8"/>
<dbReference type="FunFam" id="1.20.5.1180:FF:000002">
    <property type="entry name" value="Centrosomal protein of 55 kDa"/>
    <property type="match status" value="2"/>
</dbReference>
<evidence type="ECO:0000256" key="1">
    <source>
        <dbReference type="ARBA" id="ARBA00004114"/>
    </source>
</evidence>
<accession>A0AAD1TBD8</accession>
<name>A0AAD1TBD8_PELCU</name>
<evidence type="ECO:0000256" key="7">
    <source>
        <dbReference type="ARBA" id="ARBA00055531"/>
    </source>
</evidence>
<feature type="coiled-coil region" evidence="9">
    <location>
        <begin position="484"/>
        <end position="714"/>
    </location>
</feature>
<keyword evidence="4" id="KW-0963">Cytoplasm</keyword>
<feature type="domain" description="TSG101 and ALIX binding" evidence="10">
    <location>
        <begin position="185"/>
        <end position="217"/>
    </location>
</feature>
<dbReference type="GO" id="GO:0005814">
    <property type="term" value="C:centriole"/>
    <property type="evidence" value="ECO:0007669"/>
    <property type="project" value="UniProtKB-SubCell"/>
</dbReference>
<dbReference type="PANTHER" id="PTHR31838:SF1">
    <property type="entry name" value="CENTROSOMAL PROTEIN OF 55 KDA"/>
    <property type="match status" value="1"/>
</dbReference>
<keyword evidence="6" id="KW-0206">Cytoskeleton</keyword>
<dbReference type="GO" id="GO:0032154">
    <property type="term" value="C:cleavage furrow"/>
    <property type="evidence" value="ECO:0007669"/>
    <property type="project" value="UniProtKB-SubCell"/>
</dbReference>
<proteinExistence type="predicted"/>
<organism evidence="11 12">
    <name type="scientific">Pelobates cultripes</name>
    <name type="common">Western spadefoot toad</name>
    <dbReference type="NCBI Taxonomy" id="61616"/>
    <lineage>
        <taxon>Eukaryota</taxon>
        <taxon>Metazoa</taxon>
        <taxon>Chordata</taxon>
        <taxon>Craniata</taxon>
        <taxon>Vertebrata</taxon>
        <taxon>Euteleostomi</taxon>
        <taxon>Amphibia</taxon>
        <taxon>Batrachia</taxon>
        <taxon>Anura</taxon>
        <taxon>Pelobatoidea</taxon>
        <taxon>Pelobatidae</taxon>
        <taxon>Pelobates</taxon>
    </lineage>
</organism>
<dbReference type="InterPro" id="IPR038926">
    <property type="entry name" value="CEP55"/>
</dbReference>
<dbReference type="PANTHER" id="PTHR31838">
    <property type="entry name" value="CENTROSOMAL PROTEIN OF 55 KDA"/>
    <property type="match status" value="1"/>
</dbReference>
<reference evidence="11" key="1">
    <citation type="submission" date="2022-03" db="EMBL/GenBank/DDBJ databases">
        <authorList>
            <person name="Alioto T."/>
            <person name="Alioto T."/>
            <person name="Gomez Garrido J."/>
        </authorList>
    </citation>
    <scope>NUCLEOTIDE SEQUENCE</scope>
</reference>
<evidence type="ECO:0000256" key="4">
    <source>
        <dbReference type="ARBA" id="ARBA00022490"/>
    </source>
</evidence>
<evidence type="ECO:0000256" key="5">
    <source>
        <dbReference type="ARBA" id="ARBA00023054"/>
    </source>
</evidence>
<dbReference type="Gene3D" id="1.20.5.990">
    <property type="entry name" value="Nemo cc2-lz domain - 1d5 darpin complex"/>
    <property type="match status" value="2"/>
</dbReference>
<dbReference type="Pfam" id="PF12180">
    <property type="entry name" value="EABR"/>
    <property type="match status" value="2"/>
</dbReference>
<evidence type="ECO:0000256" key="6">
    <source>
        <dbReference type="ARBA" id="ARBA00023212"/>
    </source>
</evidence>
<evidence type="ECO:0000256" key="3">
    <source>
        <dbReference type="ARBA" id="ARBA00004626"/>
    </source>
</evidence>
<comment type="function">
    <text evidence="7">Plays a role in mitotic exit and cytokinesis. Recruits PDCD6IP and TSG101 to midbody during cytokinesis. Required for successful completion of cytokinesis. Not required for microtubule nucleation. Plays a role in the development of the brain and kidney.</text>
</comment>
<evidence type="ECO:0000256" key="9">
    <source>
        <dbReference type="SAM" id="Coils"/>
    </source>
</evidence>
<dbReference type="GO" id="GO:0090543">
    <property type="term" value="C:Flemming body"/>
    <property type="evidence" value="ECO:0007669"/>
    <property type="project" value="UniProtKB-SubCell"/>
</dbReference>
<dbReference type="EMBL" id="OW240922">
    <property type="protein sequence ID" value="CAH2322355.1"/>
    <property type="molecule type" value="Genomic_DNA"/>
</dbReference>
<keyword evidence="12" id="KW-1185">Reference proteome</keyword>
<dbReference type="GO" id="GO:0051896">
    <property type="term" value="P:regulation of phosphatidylinositol 3-kinase/protein kinase B signal transduction"/>
    <property type="evidence" value="ECO:0007669"/>
    <property type="project" value="InterPro"/>
</dbReference>
<dbReference type="Gene3D" id="1.20.5.1180">
    <property type="entry name" value="Geminin coiled-coil domain"/>
    <property type="match status" value="2"/>
</dbReference>